<dbReference type="RefSeq" id="XP_013326413.1">
    <property type="nucleotide sequence ID" value="XM_013470959.1"/>
</dbReference>
<feature type="non-terminal residue" evidence="1">
    <location>
        <position position="1"/>
    </location>
</feature>
<keyword evidence="2" id="KW-1185">Reference proteome</keyword>
<comment type="caution">
    <text evidence="1">The sequence shown here is derived from an EMBL/GenBank/DDBJ whole genome shotgun (WGS) entry which is preliminary data.</text>
</comment>
<reference evidence="1 2" key="1">
    <citation type="submission" date="2015-04" db="EMBL/GenBank/DDBJ databases">
        <authorList>
            <person name="Heijne W.H."/>
            <person name="Fedorova N.D."/>
            <person name="Nierman W.C."/>
            <person name="Vollebregt A.W."/>
            <person name="Zhao Z."/>
            <person name="Wu L."/>
            <person name="Kumar M."/>
            <person name="Stam H."/>
            <person name="van den Berg M.A."/>
            <person name="Pel H.J."/>
        </authorList>
    </citation>
    <scope>NUCLEOTIDE SEQUENCE [LARGE SCALE GENOMIC DNA]</scope>
    <source>
        <strain evidence="1 2">CBS 393.64</strain>
    </source>
</reference>
<protein>
    <submittedName>
        <fullName evidence="1">Uncharacterized protein</fullName>
    </submittedName>
</protein>
<organism evidence="1 2">
    <name type="scientific">Rasamsonia emersonii (strain ATCC 16479 / CBS 393.64 / IMI 116815)</name>
    <dbReference type="NCBI Taxonomy" id="1408163"/>
    <lineage>
        <taxon>Eukaryota</taxon>
        <taxon>Fungi</taxon>
        <taxon>Dikarya</taxon>
        <taxon>Ascomycota</taxon>
        <taxon>Pezizomycotina</taxon>
        <taxon>Eurotiomycetes</taxon>
        <taxon>Eurotiomycetidae</taxon>
        <taxon>Eurotiales</taxon>
        <taxon>Trichocomaceae</taxon>
        <taxon>Rasamsonia</taxon>
    </lineage>
</organism>
<proteinExistence type="predicted"/>
<sequence length="161" mass="18960">TATEDAMAAPPNSARLRRLSAFRGRVLCPFETVYEMLEDVWRIIDDAYDIVFGRPFYRDPIQPGREQHIAHMTVEIIDHPFMSLAFELCPYEFFRQMVGEFWPEMRLIAALTLVDDLLTREDWDWDWDSSDLNVLSIIRDDLYVLDLGIMILKIKVDLEDE</sequence>
<evidence type="ECO:0000313" key="2">
    <source>
        <dbReference type="Proteomes" id="UP000053958"/>
    </source>
</evidence>
<dbReference type="AlphaFoldDB" id="A0A0F4YPN6"/>
<evidence type="ECO:0000313" key="1">
    <source>
        <dbReference type="EMBL" id="KKA19801.1"/>
    </source>
</evidence>
<dbReference type="GeneID" id="25318538"/>
<gene>
    <name evidence="1" type="ORF">T310_6226</name>
</gene>
<accession>A0A0F4YPN6</accession>
<dbReference type="EMBL" id="LASV01000316">
    <property type="protein sequence ID" value="KKA19801.1"/>
    <property type="molecule type" value="Genomic_DNA"/>
</dbReference>
<name>A0A0F4YPN6_RASE3</name>
<dbReference type="Proteomes" id="UP000053958">
    <property type="component" value="Unassembled WGS sequence"/>
</dbReference>